<evidence type="ECO:0000313" key="4">
    <source>
        <dbReference type="Proteomes" id="UP000064967"/>
    </source>
</evidence>
<evidence type="ECO:0000313" key="3">
    <source>
        <dbReference type="EMBL" id="AKU95559.1"/>
    </source>
</evidence>
<feature type="region of interest" description="Disordered" evidence="1">
    <location>
        <begin position="22"/>
        <end position="55"/>
    </location>
</feature>
<dbReference type="Proteomes" id="UP000064967">
    <property type="component" value="Chromosome"/>
</dbReference>
<feature type="chain" id="PRO_5005466190" evidence="2">
    <location>
        <begin position="19"/>
        <end position="409"/>
    </location>
</feature>
<evidence type="ECO:0000256" key="2">
    <source>
        <dbReference type="SAM" id="SignalP"/>
    </source>
</evidence>
<evidence type="ECO:0000256" key="1">
    <source>
        <dbReference type="SAM" id="MobiDB-lite"/>
    </source>
</evidence>
<feature type="compositionally biased region" description="Low complexity" evidence="1">
    <location>
        <begin position="45"/>
        <end position="55"/>
    </location>
</feature>
<dbReference type="AlphaFoldDB" id="A0A0K1PR16"/>
<reference evidence="3 4" key="1">
    <citation type="submission" date="2015-08" db="EMBL/GenBank/DDBJ databases">
        <authorList>
            <person name="Babu N.S."/>
            <person name="Beckwith C.J."/>
            <person name="Beseler K.G."/>
            <person name="Brison A."/>
            <person name="Carone J.V."/>
            <person name="Caskin T.P."/>
            <person name="Diamond M."/>
            <person name="Durham M.E."/>
            <person name="Foxe J.M."/>
            <person name="Go M."/>
            <person name="Henderson B.A."/>
            <person name="Jones I.B."/>
            <person name="McGettigan J.A."/>
            <person name="Micheletti S.J."/>
            <person name="Nasrallah M.E."/>
            <person name="Ortiz D."/>
            <person name="Piller C.R."/>
            <person name="Privatt S.R."/>
            <person name="Schneider S.L."/>
            <person name="Sharp S."/>
            <person name="Smith T.C."/>
            <person name="Stanton J.D."/>
            <person name="Ullery H.E."/>
            <person name="Wilson R.J."/>
            <person name="Serrano M.G."/>
            <person name="Buck G."/>
            <person name="Lee V."/>
            <person name="Wang Y."/>
            <person name="Carvalho R."/>
            <person name="Voegtly L."/>
            <person name="Shi R."/>
            <person name="Duckworth R."/>
            <person name="Johnson A."/>
            <person name="Loviza R."/>
            <person name="Walstead R."/>
            <person name="Shah Z."/>
            <person name="Kiflezghi M."/>
            <person name="Wade K."/>
            <person name="Ball S.L."/>
            <person name="Bradley K.W."/>
            <person name="Asai D.J."/>
            <person name="Bowman C.A."/>
            <person name="Russell D.A."/>
            <person name="Pope W.H."/>
            <person name="Jacobs-Sera D."/>
            <person name="Hendrix R.W."/>
            <person name="Hatfull G.F."/>
        </authorList>
    </citation>
    <scope>NUCLEOTIDE SEQUENCE [LARGE SCALE GENOMIC DNA]</scope>
    <source>
        <strain evidence="3 4">DSM 27648</strain>
    </source>
</reference>
<dbReference type="EMBL" id="CP012333">
    <property type="protein sequence ID" value="AKU95559.1"/>
    <property type="molecule type" value="Genomic_DNA"/>
</dbReference>
<accession>A0A0K1PR16</accession>
<dbReference type="KEGG" id="llu:AKJ09_02223"/>
<name>A0A0K1PR16_9BACT</name>
<proteinExistence type="predicted"/>
<keyword evidence="2" id="KW-0732">Signal</keyword>
<keyword evidence="4" id="KW-1185">Reference proteome</keyword>
<feature type="signal peptide" evidence="2">
    <location>
        <begin position="1"/>
        <end position="18"/>
    </location>
</feature>
<dbReference type="STRING" id="1391654.AKJ09_02223"/>
<gene>
    <name evidence="3" type="ORF">AKJ09_02223</name>
</gene>
<protein>
    <submittedName>
        <fullName evidence="3">Type IV fimbrial biogenesis protein PilY1</fullName>
    </submittedName>
</protein>
<sequence length="409" mass="42057">MFGFGLAFLGAAGASACANSTDSFSAQPAETGDASVPPGDETGSDAGSDGAVPVDADAAPRECSTFGFCPTVLPDGSSTLTGVWGDGTGVVWAVTAEGSVLRWDGTAWHVHTSALGALGKIWGSSATDIWIAGERGLLHGTGASSTALTFAPSPLPEDGVTVSSIWGTSGTDVWAVGSVLDVDGFTTLPRAYHYAAGNAGPGWTLDPISTEPDLATITNVWGSPESGLWFVALRPMAEMPWVLEPVVLRKASGAAAFTAEALPADPDESAPSNRLQSVVGGAVADTTGTAWVLGHSSVPGAWKGTTTDHGKTFTWTYHHDGDLTDPSLTAFAGSGEGAFWAVGEYGRARHVQGAQWVPTAMTTTKFPITENFYGVWCHGTTEVWVVGHGMALRYDPTKATVDHGNGGAQ</sequence>
<organism evidence="3 4">
    <name type="scientific">Labilithrix luteola</name>
    <dbReference type="NCBI Taxonomy" id="1391654"/>
    <lineage>
        <taxon>Bacteria</taxon>
        <taxon>Pseudomonadati</taxon>
        <taxon>Myxococcota</taxon>
        <taxon>Polyangia</taxon>
        <taxon>Polyangiales</taxon>
        <taxon>Labilitrichaceae</taxon>
        <taxon>Labilithrix</taxon>
    </lineage>
</organism>